<dbReference type="Pfam" id="PF13847">
    <property type="entry name" value="Methyltransf_31"/>
    <property type="match status" value="1"/>
</dbReference>
<dbReference type="OrthoDB" id="8300214at2759"/>
<evidence type="ECO:0000313" key="10">
    <source>
        <dbReference type="EMBL" id="CAF0843703.1"/>
    </source>
</evidence>
<proteinExistence type="inferred from homology"/>
<evidence type="ECO:0000313" key="14">
    <source>
        <dbReference type="Proteomes" id="UP000663829"/>
    </source>
</evidence>
<evidence type="ECO:0000256" key="1">
    <source>
        <dbReference type="ARBA" id="ARBA00022679"/>
    </source>
</evidence>
<evidence type="ECO:0000313" key="13">
    <source>
        <dbReference type="EMBL" id="CAF4020009.1"/>
    </source>
</evidence>
<evidence type="ECO:0000256" key="5">
    <source>
        <dbReference type="ARBA" id="ARBA00034545"/>
    </source>
</evidence>
<comment type="catalytic activity">
    <reaction evidence="6">
        <text>arsenic triglutathione + [thioredoxin]-dithiol + S-adenosyl-L-methionine + 2 H2O = methylarsonous acid + [thioredoxin]-disulfide + 3 glutathione + S-adenosyl-L-homocysteine + H(+)</text>
        <dbReference type="Rhea" id="RHEA:69460"/>
        <dbReference type="Rhea" id="RHEA-COMP:10698"/>
        <dbReference type="Rhea" id="RHEA-COMP:10700"/>
        <dbReference type="ChEBI" id="CHEBI:15377"/>
        <dbReference type="ChEBI" id="CHEBI:15378"/>
        <dbReference type="ChEBI" id="CHEBI:17826"/>
        <dbReference type="ChEBI" id="CHEBI:29950"/>
        <dbReference type="ChEBI" id="CHEBI:50058"/>
        <dbReference type="ChEBI" id="CHEBI:57856"/>
        <dbReference type="ChEBI" id="CHEBI:57925"/>
        <dbReference type="ChEBI" id="CHEBI:59789"/>
        <dbReference type="ChEBI" id="CHEBI:183640"/>
        <dbReference type="EC" id="2.1.1.137"/>
    </reaction>
</comment>
<dbReference type="PANTHER" id="PTHR43675">
    <property type="entry name" value="ARSENITE METHYLTRANSFERASE"/>
    <property type="match status" value="1"/>
</dbReference>
<reference evidence="10" key="1">
    <citation type="submission" date="2021-02" db="EMBL/GenBank/DDBJ databases">
        <authorList>
            <person name="Nowell W R."/>
        </authorList>
    </citation>
    <scope>NUCLEOTIDE SEQUENCE</scope>
</reference>
<evidence type="ECO:0000256" key="4">
    <source>
        <dbReference type="ARBA" id="ARBA00034521"/>
    </source>
</evidence>
<keyword evidence="1" id="KW-0808">Transferase</keyword>
<dbReference type="AlphaFoldDB" id="A0A813VZZ3"/>
<comment type="catalytic activity">
    <reaction evidence="7">
        <text>arsenic triglutathione + 2 [thioredoxin]-dithiol + 2 S-adenosyl-L-methionine + H2O = dimethylarsinous acid + 2 [thioredoxin]-disulfide + 3 glutathione + 2 S-adenosyl-L-homocysteine + 2 H(+)</text>
        <dbReference type="Rhea" id="RHEA:69464"/>
        <dbReference type="Rhea" id="RHEA-COMP:10698"/>
        <dbReference type="Rhea" id="RHEA-COMP:10700"/>
        <dbReference type="ChEBI" id="CHEBI:15377"/>
        <dbReference type="ChEBI" id="CHEBI:15378"/>
        <dbReference type="ChEBI" id="CHEBI:23808"/>
        <dbReference type="ChEBI" id="CHEBI:29950"/>
        <dbReference type="ChEBI" id="CHEBI:50058"/>
        <dbReference type="ChEBI" id="CHEBI:57856"/>
        <dbReference type="ChEBI" id="CHEBI:57925"/>
        <dbReference type="ChEBI" id="CHEBI:59789"/>
        <dbReference type="ChEBI" id="CHEBI:183640"/>
        <dbReference type="EC" id="2.1.1.137"/>
    </reaction>
</comment>
<keyword evidence="2" id="KW-0949">S-adenosyl-L-methionine</keyword>
<dbReference type="Gene3D" id="3.40.50.150">
    <property type="entry name" value="Vaccinia Virus protein VP39"/>
    <property type="match status" value="1"/>
</dbReference>
<dbReference type="InterPro" id="IPR026669">
    <property type="entry name" value="Arsenite_MeTrfase-like"/>
</dbReference>
<comment type="similarity">
    <text evidence="3">Belongs to the methyltransferase superfamily. Arsenite methyltransferase family.</text>
</comment>
<dbReference type="CDD" id="cd02440">
    <property type="entry name" value="AdoMet_MTases"/>
    <property type="match status" value="1"/>
</dbReference>
<dbReference type="SUPFAM" id="SSF53335">
    <property type="entry name" value="S-adenosyl-L-methionine-dependent methyltransferases"/>
    <property type="match status" value="1"/>
</dbReference>
<dbReference type="EMBL" id="CAJOBA010036280">
    <property type="protein sequence ID" value="CAF4020009.1"/>
    <property type="molecule type" value="Genomic_DNA"/>
</dbReference>
<dbReference type="EC" id="2.1.1.137" evidence="4"/>
<dbReference type="Proteomes" id="UP000682733">
    <property type="component" value="Unassembled WGS sequence"/>
</dbReference>
<dbReference type="PANTHER" id="PTHR43675:SF8">
    <property type="entry name" value="ARSENITE METHYLTRANSFERASE"/>
    <property type="match status" value="1"/>
</dbReference>
<dbReference type="Proteomes" id="UP000681722">
    <property type="component" value="Unassembled WGS sequence"/>
</dbReference>
<evidence type="ECO:0000256" key="3">
    <source>
        <dbReference type="ARBA" id="ARBA00034487"/>
    </source>
</evidence>
<dbReference type="InterPro" id="IPR029063">
    <property type="entry name" value="SAM-dependent_MTases_sf"/>
</dbReference>
<keyword evidence="14" id="KW-1185">Reference proteome</keyword>
<evidence type="ECO:0000313" key="12">
    <source>
        <dbReference type="EMBL" id="CAF3631094.1"/>
    </source>
</evidence>
<comment type="catalytic activity">
    <reaction evidence="8">
        <text>arsenic triglutathione + 3 [thioredoxin]-dithiol + 3 S-adenosyl-L-methionine = trimethylarsine + 3 [thioredoxin]-disulfide + 3 glutathione + 3 S-adenosyl-L-homocysteine + 3 H(+)</text>
        <dbReference type="Rhea" id="RHEA:69432"/>
        <dbReference type="Rhea" id="RHEA-COMP:10698"/>
        <dbReference type="Rhea" id="RHEA-COMP:10700"/>
        <dbReference type="ChEBI" id="CHEBI:15378"/>
        <dbReference type="ChEBI" id="CHEBI:27130"/>
        <dbReference type="ChEBI" id="CHEBI:29950"/>
        <dbReference type="ChEBI" id="CHEBI:50058"/>
        <dbReference type="ChEBI" id="CHEBI:57856"/>
        <dbReference type="ChEBI" id="CHEBI:57925"/>
        <dbReference type="ChEBI" id="CHEBI:59789"/>
        <dbReference type="ChEBI" id="CHEBI:183640"/>
        <dbReference type="EC" id="2.1.1.137"/>
    </reaction>
</comment>
<protein>
    <recommendedName>
        <fullName evidence="5">Arsenite methyltransferase</fullName>
        <ecNumber evidence="4">2.1.1.137</ecNumber>
    </recommendedName>
</protein>
<evidence type="ECO:0000256" key="2">
    <source>
        <dbReference type="ARBA" id="ARBA00022691"/>
    </source>
</evidence>
<comment type="caution">
    <text evidence="10">The sequence shown here is derived from an EMBL/GenBank/DDBJ whole genome shotgun (WGS) entry which is preliminary data.</text>
</comment>
<evidence type="ECO:0000259" key="9">
    <source>
        <dbReference type="Pfam" id="PF13847"/>
    </source>
</evidence>
<dbReference type="InterPro" id="IPR025714">
    <property type="entry name" value="Methyltranfer_dom"/>
</dbReference>
<name>A0A813VZZ3_9BILA</name>
<evidence type="ECO:0000256" key="8">
    <source>
        <dbReference type="ARBA" id="ARBA00048428"/>
    </source>
</evidence>
<gene>
    <name evidence="10" type="ORF">GPM918_LOCUS5699</name>
    <name evidence="11" type="ORF">OVA965_LOCUS24455</name>
    <name evidence="12" type="ORF">SRO942_LOCUS5697</name>
    <name evidence="13" type="ORF">TMI583_LOCUS25174</name>
</gene>
<dbReference type="EMBL" id="CAJNOK010014747">
    <property type="protein sequence ID" value="CAF1211182.1"/>
    <property type="molecule type" value="Genomic_DNA"/>
</dbReference>
<dbReference type="EMBL" id="CAJNOQ010000838">
    <property type="protein sequence ID" value="CAF0843703.1"/>
    <property type="molecule type" value="Genomic_DNA"/>
</dbReference>
<dbReference type="Proteomes" id="UP000677228">
    <property type="component" value="Unassembled WGS sequence"/>
</dbReference>
<dbReference type="Proteomes" id="UP000663829">
    <property type="component" value="Unassembled WGS sequence"/>
</dbReference>
<sequence>MANYHSNVQDYYSKELKSTYDLKTSACCTKGSTPHSIKSILKDIHPDVQAKYYGCGLVFPPKLENCKVLDLGCGSGRDVYILSRLVGPQGFVVGVDMTKEQIDVARQHIDYHMKKFNYKESNVKFIEGKIENLTALGINENFFDVVVSNCVINLTPDKKAVINEVWKVLKPGGEFYFSDVYADQTISEDLRNNKILWGECLSGAIKWEDLVLYATEAGFTTPRLVTAQQIDITNDDLKKLVGTPVYFSKILFFTIFFSHFSGNIRFVSATFRLFKIPLNEAEINIPYLLTYESGIPDFEDAFLFDNTITFKRGELVSCGPTLASAVLNSRYRDNFTFEPIDNTKQYDGQIVIVEEQKERPVFLKYATCQMLMFKARRLASSLMEYRT</sequence>
<evidence type="ECO:0000256" key="7">
    <source>
        <dbReference type="ARBA" id="ARBA00047943"/>
    </source>
</evidence>
<accession>A0A813VZZ3</accession>
<dbReference type="GO" id="GO:0030791">
    <property type="term" value="F:arsenite methyltransferase activity"/>
    <property type="evidence" value="ECO:0007669"/>
    <property type="project" value="UniProtKB-EC"/>
</dbReference>
<organism evidence="10 14">
    <name type="scientific">Didymodactylos carnosus</name>
    <dbReference type="NCBI Taxonomy" id="1234261"/>
    <lineage>
        <taxon>Eukaryota</taxon>
        <taxon>Metazoa</taxon>
        <taxon>Spiralia</taxon>
        <taxon>Gnathifera</taxon>
        <taxon>Rotifera</taxon>
        <taxon>Eurotatoria</taxon>
        <taxon>Bdelloidea</taxon>
        <taxon>Philodinida</taxon>
        <taxon>Philodinidae</taxon>
        <taxon>Didymodactylos</taxon>
    </lineage>
</organism>
<feature type="domain" description="Methyltransferase" evidence="9">
    <location>
        <begin position="64"/>
        <end position="217"/>
    </location>
</feature>
<dbReference type="EMBL" id="CAJOBC010000837">
    <property type="protein sequence ID" value="CAF3631094.1"/>
    <property type="molecule type" value="Genomic_DNA"/>
</dbReference>
<evidence type="ECO:0000313" key="11">
    <source>
        <dbReference type="EMBL" id="CAF1211182.1"/>
    </source>
</evidence>
<evidence type="ECO:0000256" key="6">
    <source>
        <dbReference type="ARBA" id="ARBA00047941"/>
    </source>
</evidence>